<sequence>MILMKKPIYGLKDVATILASLTMLNTTTSIWRSRPNIRKELIIQMKTTSLTVINTCFGAIGAFLGWFLGGLDGFLYILLIFMVVDYITGVLCAVSEHKLSSEIGFRGLTRKVLILLLVGIAHCLDVYLLKNGSAIRTATIFFYISNEGISLLENTSRLGLPVPDKLKNVLQQLHNKDGDK</sequence>
<evidence type="ECO:0000256" key="4">
    <source>
        <dbReference type="ARBA" id="ARBA00023136"/>
    </source>
</evidence>
<dbReference type="KEGG" id="lga:LGAS_1487"/>
<name>A0A805Z0C3_LACGA</name>
<reference evidence="7 8" key="1">
    <citation type="journal article" date="2006" name="Proc. Natl. Acad. Sci. U.S.A.">
        <title>Comparative genomics of the lactic acid bacteria.</title>
        <authorList>
            <person name="Makarova K."/>
            <person name="Slesarev A."/>
            <person name="Wolf Y."/>
            <person name="Sorokin A."/>
            <person name="Mirkin B."/>
            <person name="Koonin E."/>
            <person name="Pavlov A."/>
            <person name="Pavlova N."/>
            <person name="Karamychev V."/>
            <person name="Polouchine N."/>
            <person name="Shakhova V."/>
            <person name="Grigoriev I."/>
            <person name="Lou Y."/>
            <person name="Rohksar D."/>
            <person name="Lucas S."/>
            <person name="Huang K."/>
            <person name="Goodstein D.M."/>
            <person name="Hawkins T."/>
            <person name="Plengvidhya V."/>
            <person name="Welker D."/>
            <person name="Hughes J."/>
            <person name="Goh Y."/>
            <person name="Benson A."/>
            <person name="Baldwin K."/>
            <person name="Lee J.H."/>
            <person name="Diaz-Muniz I."/>
            <person name="Dosti B."/>
            <person name="Smeianov V."/>
            <person name="Wechter W."/>
            <person name="Barabote R."/>
            <person name="Lorca G."/>
            <person name="Altermann E."/>
            <person name="Barrangou R."/>
            <person name="Ganesan B."/>
            <person name="Xie Y."/>
            <person name="Rawsthorne H."/>
            <person name="Tamir D."/>
            <person name="Parker C."/>
            <person name="Breidt F."/>
            <person name="Broadbent J."/>
            <person name="Hutkins R."/>
            <person name="O'Sullivan D."/>
            <person name="Steele J."/>
            <person name="Unlu G."/>
            <person name="Saier M."/>
            <person name="Klaenhammer T."/>
            <person name="Richardson P."/>
            <person name="Kozyavkin S."/>
            <person name="Weimer B."/>
            <person name="Mills D."/>
        </authorList>
    </citation>
    <scope>NUCLEOTIDE SEQUENCE [LARGE SCALE GENOMIC DNA]</scope>
    <source>
        <strain evidence="8">ATCC 33323 / DSM 20243 / BCRC 14619 / CIP 102991 / JCM 1131 / KCTC 3163 / NCIMB 11718 / NCTC 13722 / AM63</strain>
    </source>
</reference>
<dbReference type="EMBL" id="CP000413">
    <property type="protein sequence ID" value="ABJ60843.1"/>
    <property type="molecule type" value="Genomic_DNA"/>
</dbReference>
<evidence type="ECO:0000256" key="5">
    <source>
        <dbReference type="ARBA" id="ARBA00023600"/>
    </source>
</evidence>
<accession>A0A805Z0C3</accession>
<keyword evidence="4 6" id="KW-0472">Membrane</keyword>
<feature type="transmembrane region" description="Helical" evidence="6">
    <location>
        <begin position="112"/>
        <end position="129"/>
    </location>
</feature>
<evidence type="ECO:0000256" key="1">
    <source>
        <dbReference type="ARBA" id="ARBA00004141"/>
    </source>
</evidence>
<organism evidence="7 8">
    <name type="scientific">Lactobacillus gasseri (strain ATCC 33323 / DSM 20243 / BCRC 14619 / CIP 102991 / JCM 1131 / KCTC 3163 / NCIMB 11718 / NCTC 13722 / AM63)</name>
    <dbReference type="NCBI Taxonomy" id="324831"/>
    <lineage>
        <taxon>Bacteria</taxon>
        <taxon>Bacillati</taxon>
        <taxon>Bacillota</taxon>
        <taxon>Bacilli</taxon>
        <taxon>Lactobacillales</taxon>
        <taxon>Lactobacillaceae</taxon>
        <taxon>Lactobacillus</taxon>
    </lineage>
</organism>
<evidence type="ECO:0000313" key="7">
    <source>
        <dbReference type="EMBL" id="ABJ60843.1"/>
    </source>
</evidence>
<evidence type="ECO:0000256" key="6">
    <source>
        <dbReference type="SAM" id="Phobius"/>
    </source>
</evidence>
<evidence type="ECO:0000313" key="8">
    <source>
        <dbReference type="Proteomes" id="UP000000664"/>
    </source>
</evidence>
<feature type="transmembrane region" description="Helical" evidence="6">
    <location>
        <begin position="48"/>
        <end position="68"/>
    </location>
</feature>
<dbReference type="InterPro" id="IPR006480">
    <property type="entry name" value="Phage_holin_4_1"/>
</dbReference>
<dbReference type="GO" id="GO:0016020">
    <property type="term" value="C:membrane"/>
    <property type="evidence" value="ECO:0007669"/>
    <property type="project" value="UniProtKB-SubCell"/>
</dbReference>
<comment type="subcellular location">
    <subcellularLocation>
        <location evidence="1">Membrane</location>
        <topology evidence="1">Multi-pass membrane protein</topology>
    </subcellularLocation>
</comment>
<dbReference type="NCBIfam" id="TIGR01593">
    <property type="entry name" value="holin_tox_secr"/>
    <property type="match status" value="1"/>
</dbReference>
<comment type="similarity">
    <text evidence="5">Belongs to the bacteriophage holin family. Cp-1 holin subfamily.</text>
</comment>
<evidence type="ECO:0000256" key="2">
    <source>
        <dbReference type="ARBA" id="ARBA00022692"/>
    </source>
</evidence>
<dbReference type="Proteomes" id="UP000000664">
    <property type="component" value="Chromosome"/>
</dbReference>
<dbReference type="Pfam" id="PF05105">
    <property type="entry name" value="Phage_holin_4_1"/>
    <property type="match status" value="1"/>
</dbReference>
<gene>
    <name evidence="7" type="ordered locus">LGAS_1487</name>
</gene>
<proteinExistence type="inferred from homology"/>
<keyword evidence="3 6" id="KW-1133">Transmembrane helix</keyword>
<dbReference type="AlphaFoldDB" id="A0A805Z0C3"/>
<keyword evidence="2 6" id="KW-0812">Transmembrane</keyword>
<feature type="transmembrane region" description="Helical" evidence="6">
    <location>
        <begin position="74"/>
        <end position="92"/>
    </location>
</feature>
<evidence type="ECO:0000256" key="3">
    <source>
        <dbReference type="ARBA" id="ARBA00022989"/>
    </source>
</evidence>
<protein>
    <submittedName>
        <fullName evidence="7">Phage-related holin</fullName>
    </submittedName>
</protein>